<evidence type="ECO:0000313" key="1">
    <source>
        <dbReference type="EMBL" id="VDM85154.1"/>
    </source>
</evidence>
<sequence>MIYYEATGQVQVAAGLCKVFRIKVGVHHRSEHSPLLIITVMNAVTEGLKRQLQWTHFYAKDVVLRVGKSGAEVETNWNARLKAQHKGG</sequence>
<protein>
    <submittedName>
        <fullName evidence="1">Uncharacterized protein</fullName>
    </submittedName>
</protein>
<organism evidence="1 2">
    <name type="scientific">Strongylus vulgaris</name>
    <name type="common">Blood worm</name>
    <dbReference type="NCBI Taxonomy" id="40348"/>
    <lineage>
        <taxon>Eukaryota</taxon>
        <taxon>Metazoa</taxon>
        <taxon>Ecdysozoa</taxon>
        <taxon>Nematoda</taxon>
        <taxon>Chromadorea</taxon>
        <taxon>Rhabditida</taxon>
        <taxon>Rhabditina</taxon>
        <taxon>Rhabditomorpha</taxon>
        <taxon>Strongyloidea</taxon>
        <taxon>Strongylidae</taxon>
        <taxon>Strongylus</taxon>
    </lineage>
</organism>
<dbReference type="EMBL" id="UYYB01136832">
    <property type="protein sequence ID" value="VDM85154.1"/>
    <property type="molecule type" value="Genomic_DNA"/>
</dbReference>
<accession>A0A3P7K1J0</accession>
<reference evidence="1 2" key="1">
    <citation type="submission" date="2018-11" db="EMBL/GenBank/DDBJ databases">
        <authorList>
            <consortium name="Pathogen Informatics"/>
        </authorList>
    </citation>
    <scope>NUCLEOTIDE SEQUENCE [LARGE SCALE GENOMIC DNA]</scope>
</reference>
<gene>
    <name evidence="1" type="ORF">SVUK_LOCUS20152</name>
</gene>
<dbReference type="AlphaFoldDB" id="A0A3P7K1J0"/>
<evidence type="ECO:0000313" key="2">
    <source>
        <dbReference type="Proteomes" id="UP000270094"/>
    </source>
</evidence>
<proteinExistence type="predicted"/>
<dbReference type="Proteomes" id="UP000270094">
    <property type="component" value="Unassembled WGS sequence"/>
</dbReference>
<name>A0A3P7K1J0_STRVU</name>
<keyword evidence="2" id="KW-1185">Reference proteome</keyword>
<dbReference type="OrthoDB" id="418748at2759"/>